<feature type="compositionally biased region" description="Basic residues" evidence="1">
    <location>
        <begin position="104"/>
        <end position="113"/>
    </location>
</feature>
<dbReference type="RefSeq" id="WP_112437505.1">
    <property type="nucleotide sequence ID" value="NZ_CP030073.1"/>
</dbReference>
<dbReference type="KEGG" id="scad:DN051_40730"/>
<reference evidence="5" key="2">
    <citation type="submission" date="2018-06" db="EMBL/GenBank/DDBJ databases">
        <authorList>
            <person name="Zhirakovskaya E."/>
        </authorList>
    </citation>
    <scope>NUCLEOTIDE SEQUENCE [LARGE SCALE GENOMIC DNA]</scope>
    <source>
        <strain evidence="5">ZFG47</strain>
        <plasmid evidence="5">unnamed1</plasmid>
    </source>
</reference>
<dbReference type="Proteomes" id="UP000249616">
    <property type="component" value="Plasmid unnamed1"/>
</dbReference>
<protein>
    <submittedName>
        <fullName evidence="5">Uncharacterized protein</fullName>
    </submittedName>
</protein>
<dbReference type="AlphaFoldDB" id="A0A2Z4JF75"/>
<dbReference type="EMBL" id="CP030073">
    <property type="protein sequence ID" value="AWW42131.1"/>
    <property type="molecule type" value="Genomic_DNA"/>
</dbReference>
<gene>
    <name evidence="2" type="ORF">DN051_00080</name>
    <name evidence="3" type="ORF">DN051_40730</name>
    <name evidence="4" type="ORF">DN051_40845</name>
    <name evidence="5" type="ORF">DN051_44630</name>
</gene>
<reference evidence="2 6" key="3">
    <citation type="journal article" date="2019" name="Int. J. Syst. Evol. Microbiol.">
        <title>Streptomyces cadmiisoli sp. nov., a novel actinomycete isolated from cadmium-contaminated soil.</title>
        <authorList>
            <person name="Li K."/>
            <person name="Tang X."/>
            <person name="Zhao J."/>
            <person name="Guo Y."/>
            <person name="Tang Y."/>
            <person name="Gao J."/>
        </authorList>
    </citation>
    <scope>NUCLEOTIDE SEQUENCE [LARGE SCALE GENOMIC DNA]</scope>
    <source>
        <strain evidence="2 6">ZFG47</strain>
    </source>
</reference>
<evidence type="ECO:0000313" key="4">
    <source>
        <dbReference type="EMBL" id="AWW43000.1"/>
    </source>
</evidence>
<evidence type="ECO:0000256" key="1">
    <source>
        <dbReference type="SAM" id="MobiDB-lite"/>
    </source>
</evidence>
<evidence type="ECO:0000313" key="2">
    <source>
        <dbReference type="EMBL" id="AWW35309.1"/>
    </source>
</evidence>
<evidence type="ECO:0000313" key="3">
    <source>
        <dbReference type="EMBL" id="AWW42131.1"/>
    </source>
</evidence>
<accession>A0A2Z4JF75</accession>
<dbReference type="Proteomes" id="UP000249616">
    <property type="component" value="Chromosome"/>
</dbReference>
<reference evidence="6" key="1">
    <citation type="submission" date="2018-06" db="EMBL/GenBank/DDBJ databases">
        <authorList>
            <person name="Li K."/>
        </authorList>
    </citation>
    <scope>NUCLEOTIDE SEQUENCE [LARGE SCALE GENOMIC DNA]</scope>
    <source>
        <strain evidence="6">ZFG47</strain>
        <plasmid evidence="6">unnamed1</plasmid>
    </source>
</reference>
<dbReference type="KEGG" id="scad:DN051_40845"/>
<keyword evidence="6" id="KW-1185">Reference proteome</keyword>
<proteinExistence type="predicted"/>
<dbReference type="EMBL" id="CP030074">
    <property type="protein sequence ID" value="AWW43588.1"/>
    <property type="molecule type" value="Genomic_DNA"/>
</dbReference>
<dbReference type="KEGG" id="scad:DN051_44630"/>
<geneLocation type="plasmid" evidence="5 6">
    <name>unnamed1</name>
</geneLocation>
<sequence>MDRLVHATVDDVHHDGSRLALPEPFSGAYDQEHLPPRVRYAIPPHARPYLQAARFFRQLEGAPGHFHLFSKSFGYRRTALVRDAGHPIPALDYPYPGPVWHHQARLLRPHSRRQPSSVNRPASARGDAR</sequence>
<dbReference type="EMBL" id="CP030074">
    <property type="protein sequence ID" value="AWW43000.1"/>
    <property type="molecule type" value="Genomic_DNA"/>
</dbReference>
<name>A0A2Z4JF75_9ACTN</name>
<dbReference type="EMBL" id="CP030073">
    <property type="protein sequence ID" value="AWW35309.1"/>
    <property type="molecule type" value="Genomic_DNA"/>
</dbReference>
<evidence type="ECO:0000313" key="5">
    <source>
        <dbReference type="EMBL" id="AWW43588.1"/>
    </source>
</evidence>
<evidence type="ECO:0000313" key="6">
    <source>
        <dbReference type="Proteomes" id="UP000249616"/>
    </source>
</evidence>
<keyword evidence="5" id="KW-0614">Plasmid</keyword>
<feature type="region of interest" description="Disordered" evidence="1">
    <location>
        <begin position="104"/>
        <end position="129"/>
    </location>
</feature>
<organism evidence="5 6">
    <name type="scientific">Streptomyces cadmiisoli</name>
    <dbReference type="NCBI Taxonomy" id="2184053"/>
    <lineage>
        <taxon>Bacteria</taxon>
        <taxon>Bacillati</taxon>
        <taxon>Actinomycetota</taxon>
        <taxon>Actinomycetes</taxon>
        <taxon>Kitasatosporales</taxon>
        <taxon>Streptomycetaceae</taxon>
        <taxon>Streptomyces</taxon>
        <taxon>Streptomyces aurantiacus group</taxon>
    </lineage>
</organism>
<dbReference type="KEGG" id="scad:DN051_00080"/>